<dbReference type="AlphaFoldDB" id="A0A4R1HV33"/>
<proteinExistence type="predicted"/>
<dbReference type="EMBL" id="SMFY01000003">
    <property type="protein sequence ID" value="TCK23829.1"/>
    <property type="molecule type" value="Genomic_DNA"/>
</dbReference>
<dbReference type="RefSeq" id="WP_131836745.1">
    <property type="nucleotide sequence ID" value="NZ_SMFY01000003.1"/>
</dbReference>
<accession>A0A4R1HV33</accession>
<dbReference type="Proteomes" id="UP000295030">
    <property type="component" value="Unassembled WGS sequence"/>
</dbReference>
<name>A0A4R1HV33_ANCAQ</name>
<feature type="compositionally biased region" description="Acidic residues" evidence="1">
    <location>
        <begin position="14"/>
        <end position="23"/>
    </location>
</feature>
<protein>
    <submittedName>
        <fullName evidence="2">Uncharacterized protein</fullName>
    </submittedName>
</protein>
<comment type="caution">
    <text evidence="2">The sequence shown here is derived from an EMBL/GenBank/DDBJ whole genome shotgun (WGS) entry which is preliminary data.</text>
</comment>
<feature type="compositionally biased region" description="Basic and acidic residues" evidence="1">
    <location>
        <begin position="1"/>
        <end position="12"/>
    </location>
</feature>
<gene>
    <name evidence="2" type="ORF">EV667_3671</name>
</gene>
<evidence type="ECO:0000313" key="3">
    <source>
        <dbReference type="Proteomes" id="UP000295030"/>
    </source>
</evidence>
<keyword evidence="3" id="KW-1185">Reference proteome</keyword>
<dbReference type="OrthoDB" id="7998218at2"/>
<organism evidence="2 3">
    <name type="scientific">Ancylobacter aquaticus</name>
    <dbReference type="NCBI Taxonomy" id="100"/>
    <lineage>
        <taxon>Bacteria</taxon>
        <taxon>Pseudomonadati</taxon>
        <taxon>Pseudomonadota</taxon>
        <taxon>Alphaproteobacteria</taxon>
        <taxon>Hyphomicrobiales</taxon>
        <taxon>Xanthobacteraceae</taxon>
        <taxon>Ancylobacter</taxon>
    </lineage>
</organism>
<feature type="region of interest" description="Disordered" evidence="1">
    <location>
        <begin position="1"/>
        <end position="96"/>
    </location>
</feature>
<reference evidence="2 3" key="1">
    <citation type="submission" date="2019-03" db="EMBL/GenBank/DDBJ databases">
        <title>Genomic Encyclopedia of Type Strains, Phase IV (KMG-IV): sequencing the most valuable type-strain genomes for metagenomic binning, comparative biology and taxonomic classification.</title>
        <authorList>
            <person name="Goeker M."/>
        </authorList>
    </citation>
    <scope>NUCLEOTIDE SEQUENCE [LARGE SCALE GENOMIC DNA]</scope>
    <source>
        <strain evidence="2 3">DSM 101</strain>
    </source>
</reference>
<evidence type="ECO:0000313" key="2">
    <source>
        <dbReference type="EMBL" id="TCK23829.1"/>
    </source>
</evidence>
<sequence>MDQTDGKQRNPEYTESEIDESVEESFPASDPPAFSGITGDEVKPSDAAPEPTEKDVDEALEETFPASDPPAFGGITGDVEPSDGGVPGGTKVIPPA</sequence>
<evidence type="ECO:0000256" key="1">
    <source>
        <dbReference type="SAM" id="MobiDB-lite"/>
    </source>
</evidence>